<keyword evidence="2" id="KW-0233">DNA recombination</keyword>
<comment type="caution">
    <text evidence="4">The sequence shown here is derived from an EMBL/GenBank/DDBJ whole genome shotgun (WGS) entry which is preliminary data.</text>
</comment>
<dbReference type="PANTHER" id="PTHR30461">
    <property type="entry name" value="DNA-INVERTASE FROM LAMBDOID PROPHAGE"/>
    <property type="match status" value="1"/>
</dbReference>
<dbReference type="PROSITE" id="PS51736">
    <property type="entry name" value="RECOMBINASES_3"/>
    <property type="match status" value="1"/>
</dbReference>
<dbReference type="RefSeq" id="WP_077172478.1">
    <property type="nucleotide sequence ID" value="NZ_MTLN01000008.1"/>
</dbReference>
<reference evidence="4 5" key="1">
    <citation type="submission" date="2017-01" db="EMBL/GenBank/DDBJ databases">
        <title>Pseudomonas psychrotolerans genome sequencing and assembly.</title>
        <authorList>
            <person name="Vyas B."/>
            <person name="Mayilraj S."/>
        </authorList>
    </citation>
    <scope>NUCLEOTIDE SEQUENCE [LARGE SCALE GENOMIC DNA]</scope>
    <source>
        <strain evidence="4 5">SDS18</strain>
    </source>
</reference>
<evidence type="ECO:0000256" key="1">
    <source>
        <dbReference type="ARBA" id="ARBA00023125"/>
    </source>
</evidence>
<keyword evidence="1" id="KW-0238">DNA-binding</keyword>
<keyword evidence="5" id="KW-1185">Reference proteome</keyword>
<dbReference type="CDD" id="cd00338">
    <property type="entry name" value="Ser_Recombinase"/>
    <property type="match status" value="1"/>
</dbReference>
<sequence>MKVVAYYRVSTERQGESGLGLDAQREYVRIAAEQNDWEVLAAFEDHASGTIAPEQRPQCAAALEHCRRHGATLVVAKLDRISRDVEHIAGLIKRVQFKVATMPTADNFQLHLYAALAQQEREFISQRTKAALASLKARAEAGDAQAQAKVERRTAGRLAANAAGTGAAVQAVKAKADVYATSMASAIKAAMFDGVRTLQGLADHLNQHGHQTPRGASFTATAASRLLQRLGIPFP</sequence>
<dbReference type="Pfam" id="PF00239">
    <property type="entry name" value="Resolvase"/>
    <property type="match status" value="1"/>
</dbReference>
<dbReference type="InterPro" id="IPR006119">
    <property type="entry name" value="Resolv_N"/>
</dbReference>
<dbReference type="SMART" id="SM00857">
    <property type="entry name" value="Resolvase"/>
    <property type="match status" value="1"/>
</dbReference>
<dbReference type="SUPFAM" id="SSF53041">
    <property type="entry name" value="Resolvase-like"/>
    <property type="match status" value="1"/>
</dbReference>
<dbReference type="Gene3D" id="3.40.50.1390">
    <property type="entry name" value="Resolvase, N-terminal catalytic domain"/>
    <property type="match status" value="1"/>
</dbReference>
<gene>
    <name evidence="4" type="ORF">BVL52_16545</name>
</gene>
<evidence type="ECO:0000313" key="5">
    <source>
        <dbReference type="Proteomes" id="UP000189310"/>
    </source>
</evidence>
<dbReference type="InterPro" id="IPR050639">
    <property type="entry name" value="SSR_resolvase"/>
</dbReference>
<evidence type="ECO:0000256" key="2">
    <source>
        <dbReference type="ARBA" id="ARBA00023172"/>
    </source>
</evidence>
<dbReference type="InterPro" id="IPR036162">
    <property type="entry name" value="Resolvase-like_N_sf"/>
</dbReference>
<dbReference type="PANTHER" id="PTHR30461:SF2">
    <property type="entry name" value="SERINE RECOMBINASE PINE-RELATED"/>
    <property type="match status" value="1"/>
</dbReference>
<organism evidence="4 5">
    <name type="scientific">Pseudomonas oryzihabitans</name>
    <dbReference type="NCBI Taxonomy" id="47885"/>
    <lineage>
        <taxon>Bacteria</taxon>
        <taxon>Pseudomonadati</taxon>
        <taxon>Pseudomonadota</taxon>
        <taxon>Gammaproteobacteria</taxon>
        <taxon>Pseudomonadales</taxon>
        <taxon>Pseudomonadaceae</taxon>
        <taxon>Pseudomonas</taxon>
    </lineage>
</organism>
<dbReference type="EMBL" id="MTLN01000008">
    <property type="protein sequence ID" value="ONN69883.1"/>
    <property type="molecule type" value="Genomic_DNA"/>
</dbReference>
<accession>A0ABX3IQB3</accession>
<evidence type="ECO:0000259" key="3">
    <source>
        <dbReference type="PROSITE" id="PS51736"/>
    </source>
</evidence>
<name>A0ABX3IQB3_9PSED</name>
<feature type="domain" description="Resolvase/invertase-type recombinase catalytic" evidence="3">
    <location>
        <begin position="2"/>
        <end position="139"/>
    </location>
</feature>
<proteinExistence type="predicted"/>
<dbReference type="Pfam" id="PF20552">
    <property type="entry name" value="HTH_62"/>
    <property type="match status" value="1"/>
</dbReference>
<protein>
    <submittedName>
        <fullName evidence="4">Serine recombinase</fullName>
    </submittedName>
</protein>
<evidence type="ECO:0000313" key="4">
    <source>
        <dbReference type="EMBL" id="ONN69883.1"/>
    </source>
</evidence>
<dbReference type="InterPro" id="IPR046789">
    <property type="entry name" value="HTH_62"/>
</dbReference>
<dbReference type="Proteomes" id="UP000189310">
    <property type="component" value="Unassembled WGS sequence"/>
</dbReference>